<sequence length="359" mass="40030">MADYTFTWEPHASLAAQHLSAKDYKECRDNFYLSPAWLDFADTDQLAQGLYGSSPHCAGLVVHSSPQENNPYYSPGIIFGGRRGYHSSVPPVPDLRAAMGSALENLGVCDTDAMAWTWPYLSAPDAQKVAAAWEGAKVFFAGAECFIPCEVESFDDFINQLPTSQRRTNFRRELRSLAESDFRACELDGHECLAQVERLGWLLSQVQTRYGHNHSPEAMAAMLSRQLEALGSFARAFCLRDPSGQISAFNLSYEYEGALWTRVVGFDYERTRGFPAYTAVAFRAPVQACCDLGLDRLELGMESFHAKVLRGAQVRPLYSVGFESQPRTVDPATITAGLPQREAQEFERSIAEYHQWGCT</sequence>
<dbReference type="Proteomes" id="UP001183619">
    <property type="component" value="Unassembled WGS sequence"/>
</dbReference>
<gene>
    <name evidence="2" type="ORF">J2S37_001579</name>
</gene>
<protein>
    <recommendedName>
        <fullName evidence="1">BioF2-like acetyltransferase domain-containing protein</fullName>
    </recommendedName>
</protein>
<feature type="domain" description="BioF2-like acetyltransferase" evidence="1">
    <location>
        <begin position="164"/>
        <end position="305"/>
    </location>
</feature>
<organism evidence="2 3">
    <name type="scientific">Corynebacterium felinum</name>
    <dbReference type="NCBI Taxonomy" id="131318"/>
    <lineage>
        <taxon>Bacteria</taxon>
        <taxon>Bacillati</taxon>
        <taxon>Actinomycetota</taxon>
        <taxon>Actinomycetes</taxon>
        <taxon>Mycobacteriales</taxon>
        <taxon>Corynebacteriaceae</taxon>
        <taxon>Corynebacterium</taxon>
    </lineage>
</organism>
<comment type="caution">
    <text evidence="2">The sequence shown here is derived from an EMBL/GenBank/DDBJ whole genome shotgun (WGS) entry which is preliminary data.</text>
</comment>
<evidence type="ECO:0000313" key="2">
    <source>
        <dbReference type="EMBL" id="MDR7355041.1"/>
    </source>
</evidence>
<reference evidence="2 3" key="1">
    <citation type="submission" date="2023-07" db="EMBL/GenBank/DDBJ databases">
        <title>Sequencing the genomes of 1000 actinobacteria strains.</title>
        <authorList>
            <person name="Klenk H.-P."/>
        </authorList>
    </citation>
    <scope>NUCLEOTIDE SEQUENCE [LARGE SCALE GENOMIC DNA]</scope>
    <source>
        <strain evidence="2 3">DSM 44508</strain>
    </source>
</reference>
<dbReference type="EMBL" id="JAVDYF010000001">
    <property type="protein sequence ID" value="MDR7355041.1"/>
    <property type="molecule type" value="Genomic_DNA"/>
</dbReference>
<dbReference type="InterPro" id="IPR016181">
    <property type="entry name" value="Acyl_CoA_acyltransferase"/>
</dbReference>
<evidence type="ECO:0000313" key="3">
    <source>
        <dbReference type="Proteomes" id="UP001183619"/>
    </source>
</evidence>
<name>A0ABU2B9H6_9CORY</name>
<dbReference type="RefSeq" id="WP_277103329.1">
    <property type="nucleotide sequence ID" value="NZ_BAAAJS010000068.1"/>
</dbReference>
<dbReference type="InterPro" id="IPR038740">
    <property type="entry name" value="BioF2-like_GNAT_dom"/>
</dbReference>
<dbReference type="SUPFAM" id="SSF55729">
    <property type="entry name" value="Acyl-CoA N-acyltransferases (Nat)"/>
    <property type="match status" value="1"/>
</dbReference>
<keyword evidence="3" id="KW-1185">Reference proteome</keyword>
<dbReference type="Pfam" id="PF13480">
    <property type="entry name" value="Acetyltransf_6"/>
    <property type="match status" value="1"/>
</dbReference>
<evidence type="ECO:0000259" key="1">
    <source>
        <dbReference type="Pfam" id="PF13480"/>
    </source>
</evidence>
<accession>A0ABU2B9H6</accession>
<proteinExistence type="predicted"/>